<evidence type="ECO:0000313" key="4">
    <source>
        <dbReference type="Proteomes" id="UP000193622"/>
    </source>
</evidence>
<dbReference type="RefSeq" id="WP_085178396.1">
    <property type="nucleotide sequence ID" value="NZ_LQPC01000076.1"/>
</dbReference>
<reference evidence="3 4" key="1">
    <citation type="submission" date="2016-01" db="EMBL/GenBank/DDBJ databases">
        <title>The new phylogeny of the genus Mycobacterium.</title>
        <authorList>
            <person name="Tarcisio F."/>
            <person name="Conor M."/>
            <person name="Antonella G."/>
            <person name="Elisabetta G."/>
            <person name="Giulia F.S."/>
            <person name="Sara T."/>
            <person name="Anna F."/>
            <person name="Clotilde B."/>
            <person name="Roberto B."/>
            <person name="Veronica D.S."/>
            <person name="Fabio R."/>
            <person name="Monica P."/>
            <person name="Olivier J."/>
            <person name="Enrico T."/>
            <person name="Nicola S."/>
        </authorList>
    </citation>
    <scope>NUCLEOTIDE SEQUENCE [LARGE SCALE GENOMIC DNA]</scope>
    <source>
        <strain evidence="3 4">DSM 45541</strain>
    </source>
</reference>
<keyword evidence="2 3" id="KW-0548">Nucleotidyltransferase</keyword>
<dbReference type="InterPro" id="IPR050088">
    <property type="entry name" value="IspD/TarI_cytidylyltransf_bact"/>
</dbReference>
<dbReference type="EMBL" id="LQPC01000076">
    <property type="protein sequence ID" value="ORV81173.1"/>
    <property type="molecule type" value="Genomic_DNA"/>
</dbReference>
<dbReference type="AlphaFoldDB" id="A0A1X1W3J0"/>
<dbReference type="GO" id="GO:0050518">
    <property type="term" value="F:2-C-methyl-D-erythritol 4-phosphate cytidylyltransferase activity"/>
    <property type="evidence" value="ECO:0007669"/>
    <property type="project" value="TreeGrafter"/>
</dbReference>
<keyword evidence="1 3" id="KW-0808">Transferase</keyword>
<evidence type="ECO:0000313" key="3">
    <source>
        <dbReference type="EMBL" id="ORV81173.1"/>
    </source>
</evidence>
<dbReference type="PANTHER" id="PTHR32125:SF4">
    <property type="entry name" value="2-C-METHYL-D-ERYTHRITOL 4-PHOSPHATE CYTIDYLYLTRANSFERASE, CHLOROPLASTIC"/>
    <property type="match status" value="1"/>
</dbReference>
<dbReference type="InterPro" id="IPR034683">
    <property type="entry name" value="IspD/TarI"/>
</dbReference>
<proteinExistence type="predicted"/>
<evidence type="ECO:0000256" key="1">
    <source>
        <dbReference type="ARBA" id="ARBA00022679"/>
    </source>
</evidence>
<dbReference type="Pfam" id="PF01128">
    <property type="entry name" value="IspD"/>
    <property type="match status" value="1"/>
</dbReference>
<organism evidence="3 4">
    <name type="scientific">Mycolicibacterium iranicum</name>
    <name type="common">Mycobacterium iranicum</name>
    <dbReference type="NCBI Taxonomy" id="912594"/>
    <lineage>
        <taxon>Bacteria</taxon>
        <taxon>Bacillati</taxon>
        <taxon>Actinomycetota</taxon>
        <taxon>Actinomycetes</taxon>
        <taxon>Mycobacteriales</taxon>
        <taxon>Mycobacteriaceae</taxon>
        <taxon>Mycolicibacterium</taxon>
    </lineage>
</organism>
<comment type="caution">
    <text evidence="3">The sequence shown here is derived from an EMBL/GenBank/DDBJ whole genome shotgun (WGS) entry which is preliminary data.</text>
</comment>
<dbReference type="Proteomes" id="UP000193622">
    <property type="component" value="Unassembled WGS sequence"/>
</dbReference>
<dbReference type="CDD" id="cd02516">
    <property type="entry name" value="CDP-ME_synthetase"/>
    <property type="match status" value="1"/>
</dbReference>
<name>A0A1X1W3J0_MYCIR</name>
<dbReference type="PANTHER" id="PTHR32125">
    <property type="entry name" value="2-C-METHYL-D-ERYTHRITOL 4-PHOSPHATE CYTIDYLYLTRANSFERASE, CHLOROPLASTIC"/>
    <property type="match status" value="1"/>
</dbReference>
<dbReference type="Gene3D" id="3.90.550.10">
    <property type="entry name" value="Spore Coat Polysaccharide Biosynthesis Protein SpsA, Chain A"/>
    <property type="match status" value="1"/>
</dbReference>
<sequence>MDAVGVVLAAGLGTRVGADGNKAYLPLAGRSMLSWSLDTLARLPEIARTILVFRKGEFDLARDTVHRELGDAAIELVEGGDTRHASETNVVRYLAGDIESGSVDVIAIHDAARPLAGPEMFREAITLARKFGGALPALPVENLAASGDEGLGPVPGRAALVRVQTPQAFRARDLLYAYRSAERDGFEGTDTSSCIEHYTDVEVRTFIGDTANLKVTYARDIAVAQRMLTDPSRHSGTR</sequence>
<evidence type="ECO:0000256" key="2">
    <source>
        <dbReference type="ARBA" id="ARBA00022695"/>
    </source>
</evidence>
<dbReference type="SUPFAM" id="SSF53448">
    <property type="entry name" value="Nucleotide-diphospho-sugar transferases"/>
    <property type="match status" value="1"/>
</dbReference>
<protein>
    <submittedName>
        <fullName evidence="3">2-C-methyl-D-erythritol 4-phosphate cytidylyltransferase</fullName>
    </submittedName>
</protein>
<accession>A0A1X1W3J0</accession>
<dbReference type="InterPro" id="IPR029044">
    <property type="entry name" value="Nucleotide-diphossugar_trans"/>
</dbReference>
<gene>
    <name evidence="3" type="ORF">AWC12_29550</name>
</gene>